<dbReference type="InterPro" id="IPR005625">
    <property type="entry name" value="PepSY-ass_TM"/>
</dbReference>
<keyword evidence="1" id="KW-0812">Transmembrane</keyword>
<gene>
    <name evidence="2" type="ORF">SAMN05428957_11236</name>
</gene>
<feature type="transmembrane region" description="Helical" evidence="1">
    <location>
        <begin position="456"/>
        <end position="474"/>
    </location>
</feature>
<feature type="transmembrane region" description="Helical" evidence="1">
    <location>
        <begin position="428"/>
        <end position="447"/>
    </location>
</feature>
<dbReference type="STRING" id="1527607.SAMN05428957_11236"/>
<feature type="transmembrane region" description="Helical" evidence="1">
    <location>
        <begin position="480"/>
        <end position="499"/>
    </location>
</feature>
<dbReference type="Pfam" id="PF03929">
    <property type="entry name" value="PepSY_TM"/>
    <property type="match status" value="1"/>
</dbReference>
<dbReference type="Proteomes" id="UP000198552">
    <property type="component" value="Unassembled WGS sequence"/>
</dbReference>
<keyword evidence="1" id="KW-0472">Membrane</keyword>
<dbReference type="RefSeq" id="WP_175488320.1">
    <property type="nucleotide sequence ID" value="NZ_FNHP01000012.1"/>
</dbReference>
<keyword evidence="1" id="KW-1133">Transmembrane helix</keyword>
<sequence length="515" mass="55523">MSLKAQTVKDYLAVHTWVGILCGLVLFVAFYAGAFSMLESDITRWTQPPAPASSAISDDGDALAAAFFATHPEARGRVRLFWPGPDHAQPALLHQPPGGAAATWWQLARDGQLRRASRADEAHTSGNFVDHLHRKGGLPIPLEVAEPLIGMVSLAYGLALVSGIVVLLPSLVKDLFHLRLGANLKRMWLDVHNLLGVASLPFHLVIAFTAAVFGLHDFVYDAQDLFIYQDGLRATVARDSAPRPQVARADWLTPSALRARVQEQAPQFVPLALDLRLQPGGAIAVVTGSDERHFQRASRYGLAFVNPGSGEIYDRSYLPGASSHASTALISSLFALHFGSFGGDTVRVVYVLLGLSGALLFYTGNLLWIESRTRHARRGQETAPAQRPRHVRVVSALTLGVCLGCAAALPATLALARWLAPWLPDLDALHQGAYFGLFGACVAWALWRGTERAARPLLWLAAAGNALVPLAALLRPGADGVLLGATCALLALFFAWLGWRQRQVHPSLPPLAPET</sequence>
<evidence type="ECO:0000313" key="2">
    <source>
        <dbReference type="EMBL" id="SDM69992.1"/>
    </source>
</evidence>
<feature type="transmembrane region" description="Helical" evidence="1">
    <location>
        <begin position="348"/>
        <end position="369"/>
    </location>
</feature>
<dbReference type="AlphaFoldDB" id="A0A1G9VCR8"/>
<evidence type="ECO:0000313" key="3">
    <source>
        <dbReference type="Proteomes" id="UP000198552"/>
    </source>
</evidence>
<dbReference type="PANTHER" id="PTHR34219:SF9">
    <property type="entry name" value="IRON-REGULATED INNER MEMBRANE PROTEIN"/>
    <property type="match status" value="1"/>
</dbReference>
<dbReference type="EMBL" id="FNHP01000012">
    <property type="protein sequence ID" value="SDM69992.1"/>
    <property type="molecule type" value="Genomic_DNA"/>
</dbReference>
<protein>
    <submittedName>
        <fullName evidence="2">Uncharacterized iron-regulated membrane protein</fullName>
    </submittedName>
</protein>
<feature type="transmembrane region" description="Helical" evidence="1">
    <location>
        <begin position="12"/>
        <end position="34"/>
    </location>
</feature>
<name>A0A1G9VCR8_9BURK</name>
<dbReference type="PANTHER" id="PTHR34219">
    <property type="entry name" value="IRON-REGULATED INNER MEMBRANE PROTEIN-RELATED"/>
    <property type="match status" value="1"/>
</dbReference>
<organism evidence="2 3">
    <name type="scientific">Oryzisolibacter propanilivorax</name>
    <dbReference type="NCBI Taxonomy" id="1527607"/>
    <lineage>
        <taxon>Bacteria</taxon>
        <taxon>Pseudomonadati</taxon>
        <taxon>Pseudomonadota</taxon>
        <taxon>Betaproteobacteria</taxon>
        <taxon>Burkholderiales</taxon>
        <taxon>Comamonadaceae</taxon>
        <taxon>Oryzisolibacter</taxon>
    </lineage>
</organism>
<feature type="transmembrane region" description="Helical" evidence="1">
    <location>
        <begin position="148"/>
        <end position="172"/>
    </location>
</feature>
<reference evidence="3" key="1">
    <citation type="submission" date="2016-10" db="EMBL/GenBank/DDBJ databases">
        <authorList>
            <person name="Varghese N."/>
            <person name="Submissions S."/>
        </authorList>
    </citation>
    <scope>NUCLEOTIDE SEQUENCE [LARGE SCALE GENOMIC DNA]</scope>
    <source>
        <strain evidence="3">EPL6</strain>
    </source>
</reference>
<keyword evidence="3" id="KW-1185">Reference proteome</keyword>
<feature type="transmembrane region" description="Helical" evidence="1">
    <location>
        <begin position="390"/>
        <end position="416"/>
    </location>
</feature>
<accession>A0A1G9VCR8</accession>
<evidence type="ECO:0000256" key="1">
    <source>
        <dbReference type="SAM" id="Phobius"/>
    </source>
</evidence>
<feature type="transmembrane region" description="Helical" evidence="1">
    <location>
        <begin position="193"/>
        <end position="215"/>
    </location>
</feature>
<proteinExistence type="predicted"/>